<evidence type="ECO:0000256" key="3">
    <source>
        <dbReference type="SAM" id="MobiDB-lite"/>
    </source>
</evidence>
<dbReference type="STRING" id="1226968.A6A40_09070"/>
<evidence type="ECO:0000256" key="2">
    <source>
        <dbReference type="ARBA" id="ARBA00023231"/>
    </source>
</evidence>
<dbReference type="GO" id="GO:0009399">
    <property type="term" value="P:nitrogen fixation"/>
    <property type="evidence" value="ECO:0007669"/>
    <property type="project" value="InterPro"/>
</dbReference>
<keyword evidence="5" id="KW-1185">Reference proteome</keyword>
<gene>
    <name evidence="4" type="ORF">A6A40_09070</name>
</gene>
<dbReference type="AlphaFoldDB" id="A0A160JGE6"/>
<dbReference type="KEGG" id="ahu:A6A40_09070"/>
<dbReference type="EMBL" id="CP015285">
    <property type="protein sequence ID" value="ANC92043.1"/>
    <property type="molecule type" value="Genomic_DNA"/>
</dbReference>
<evidence type="ECO:0000256" key="1">
    <source>
        <dbReference type="ARBA" id="ARBA00008027"/>
    </source>
</evidence>
<dbReference type="Pfam" id="PF04319">
    <property type="entry name" value="NifZ"/>
    <property type="match status" value="1"/>
</dbReference>
<feature type="compositionally biased region" description="Basic and acidic residues" evidence="3">
    <location>
        <begin position="12"/>
        <end position="21"/>
    </location>
</feature>
<name>A0A160JGE6_9PROT</name>
<feature type="region of interest" description="Disordered" evidence="3">
    <location>
        <begin position="1"/>
        <end position="26"/>
    </location>
</feature>
<comment type="similarity">
    <text evidence="1">Belongs to the NifZ family.</text>
</comment>
<sequence>MTDTETETAAPYRRERARSAEDANELVGPPVLEQGFKVKALRDVRNDGTYPGRPVGDFLIREGDVGYVISIGTYLQMYYIYAVDFYEKRVVVGMRARELEVIDAHCNDPQ</sequence>
<protein>
    <submittedName>
        <fullName evidence="4">Nitrogen fixation protein NifZ</fullName>
    </submittedName>
</protein>
<evidence type="ECO:0000313" key="5">
    <source>
        <dbReference type="Proteomes" id="UP000077405"/>
    </source>
</evidence>
<keyword evidence="2" id="KW-0535">Nitrogen fixation</keyword>
<dbReference type="Proteomes" id="UP000077405">
    <property type="component" value="Chromosome"/>
</dbReference>
<organism evidence="4 5">
    <name type="scientific">Azospirillum humicireducens</name>
    <dbReference type="NCBI Taxonomy" id="1226968"/>
    <lineage>
        <taxon>Bacteria</taxon>
        <taxon>Pseudomonadati</taxon>
        <taxon>Pseudomonadota</taxon>
        <taxon>Alphaproteobacteria</taxon>
        <taxon>Rhodospirillales</taxon>
        <taxon>Azospirillaceae</taxon>
        <taxon>Azospirillum</taxon>
    </lineage>
</organism>
<reference evidence="4 5" key="1">
    <citation type="journal article" date="2013" name="Int. J. Syst. Evol. Microbiol.">
        <title>Azospirillum humicireducens sp. nov., a nitrogen-fixing bacterium isolated from a microbial fuel cell.</title>
        <authorList>
            <person name="Zhou S."/>
            <person name="Han L."/>
            <person name="Wang Y."/>
            <person name="Yang G."/>
            <person name="Zhuang L."/>
            <person name="Hu P."/>
        </authorList>
    </citation>
    <scope>NUCLEOTIDE SEQUENCE [LARGE SCALE GENOMIC DNA]</scope>
    <source>
        <strain evidence="4 5">SgZ-5</strain>
    </source>
</reference>
<proteinExistence type="inferred from homology"/>
<dbReference type="InterPro" id="IPR007415">
    <property type="entry name" value="Nitrogenase_MoFe_mat_NifZ"/>
</dbReference>
<dbReference type="OrthoDB" id="9801083at2"/>
<accession>A0A160JGE6</accession>
<evidence type="ECO:0000313" key="4">
    <source>
        <dbReference type="EMBL" id="ANC92043.1"/>
    </source>
</evidence>
<dbReference type="RefSeq" id="WP_063635113.1">
    <property type="nucleotide sequence ID" value="NZ_CP015285.1"/>
</dbReference>